<feature type="compositionally biased region" description="Basic and acidic residues" evidence="1">
    <location>
        <begin position="306"/>
        <end position="315"/>
    </location>
</feature>
<protein>
    <submittedName>
        <fullName evidence="2">Uncharacterized protein</fullName>
    </submittedName>
</protein>
<evidence type="ECO:0000313" key="2">
    <source>
        <dbReference type="EMBL" id="GAA2901388.1"/>
    </source>
</evidence>
<sequence>MRRVVVDPEVPVQTADLFRRHGSMLSRIRAGWVPEPPPRPSRAPAWGLRIGGLTATLFLVSLLFVIDIGQMLFFVMSLLAMVIMVGLTGGREPLEAESPERDLYLQARRYEGRYLLPEDFDYNAGQLLGRAQQAIDFVLRSRVNALGLLDDTRNTAMLPAQEWEIARLLTKLSALRNEHHEFTRGGGGSEVAAAMAPLERALAASEAAVVARVEALERYAGHVSEAERALRAQEQIELLRSRLPRYEELLAESGADSFSIPEIGRLSEDASHLERALRDSVRSAHEAFRHLDGPPPPRDAPPAAGDRGDRPGGHS</sequence>
<evidence type="ECO:0000256" key="1">
    <source>
        <dbReference type="SAM" id="MobiDB-lite"/>
    </source>
</evidence>
<keyword evidence="3" id="KW-1185">Reference proteome</keyword>
<accession>A0ABP6IN94</accession>
<reference evidence="3" key="1">
    <citation type="journal article" date="2019" name="Int. J. Syst. Evol. Microbiol.">
        <title>The Global Catalogue of Microorganisms (GCM) 10K type strain sequencing project: providing services to taxonomists for standard genome sequencing and annotation.</title>
        <authorList>
            <consortium name="The Broad Institute Genomics Platform"/>
            <consortium name="The Broad Institute Genome Sequencing Center for Infectious Disease"/>
            <person name="Wu L."/>
            <person name="Ma J."/>
        </authorList>
    </citation>
    <scope>NUCLEOTIDE SEQUENCE [LARGE SCALE GENOMIC DNA]</scope>
    <source>
        <strain evidence="3">JCM 6242</strain>
    </source>
</reference>
<feature type="region of interest" description="Disordered" evidence="1">
    <location>
        <begin position="277"/>
        <end position="315"/>
    </location>
</feature>
<proteinExistence type="predicted"/>
<feature type="compositionally biased region" description="Basic and acidic residues" evidence="1">
    <location>
        <begin position="277"/>
        <end position="292"/>
    </location>
</feature>
<evidence type="ECO:0000313" key="3">
    <source>
        <dbReference type="Proteomes" id="UP001500831"/>
    </source>
</evidence>
<organism evidence="2 3">
    <name type="scientific">Streptosporangium fragile</name>
    <dbReference type="NCBI Taxonomy" id="46186"/>
    <lineage>
        <taxon>Bacteria</taxon>
        <taxon>Bacillati</taxon>
        <taxon>Actinomycetota</taxon>
        <taxon>Actinomycetes</taxon>
        <taxon>Streptosporangiales</taxon>
        <taxon>Streptosporangiaceae</taxon>
        <taxon>Streptosporangium</taxon>
    </lineage>
</organism>
<gene>
    <name evidence="2" type="ORF">GCM10010517_67200</name>
</gene>
<dbReference type="Proteomes" id="UP001500831">
    <property type="component" value="Unassembled WGS sequence"/>
</dbReference>
<comment type="caution">
    <text evidence="2">The sequence shown here is derived from an EMBL/GenBank/DDBJ whole genome shotgun (WGS) entry which is preliminary data.</text>
</comment>
<dbReference type="EMBL" id="BAAAVI010000070">
    <property type="protein sequence ID" value="GAA2901388.1"/>
    <property type="molecule type" value="Genomic_DNA"/>
</dbReference>
<name>A0ABP6IN94_9ACTN</name>